<proteinExistence type="predicted"/>
<dbReference type="PANTHER" id="PTHR34289:SF8">
    <property type="entry name" value="DUF819 DOMAIN-CONTAINING PROTEIN"/>
    <property type="match status" value="1"/>
</dbReference>
<evidence type="ECO:0000256" key="1">
    <source>
        <dbReference type="SAM" id="Phobius"/>
    </source>
</evidence>
<feature type="transmembrane region" description="Helical" evidence="1">
    <location>
        <begin position="106"/>
        <end position="128"/>
    </location>
</feature>
<evidence type="ECO:0000313" key="2">
    <source>
        <dbReference type="EMBL" id="TKD67480.1"/>
    </source>
</evidence>
<evidence type="ECO:0000313" key="3">
    <source>
        <dbReference type="Proteomes" id="UP000310541"/>
    </source>
</evidence>
<sequence>MIFALSWSKASPLIEDPMAVFVYLTVVVGLIFMLGESKNHVLKKLFHYAPPLIWTYFIPMLSTTFAIIPQESSLYGFVATYILPVGLLLLLLSANVPATLRLGPKALLMFLAGTLGVIIGGPIALAIFQPWLPEDAWKGVAALAGSWIGGSANMAAMIEAVGTPKEILSPIIVVDTVVGYSWMGIMIFLAGFQDKFNKWNKADDSIIQSVNKEMNDIQRKNERPIQVPQLLGLLGLAFGVSYIVLKIAEKLPQSAVLSTTTWTVMIISAIGILFSFTPVMKLEGYGASKVGYTAIYLLLATIGARADLTYVIDSPQYVLMGIVWLSIHILVIFIAARLLRAPLFFVAVGSQGNIGGTSSAPIVASVFQPSLAPVGLLMGIVGNVVGSYAAVLCAQLAKMVATML</sequence>
<dbReference type="PANTHER" id="PTHR34289">
    <property type="entry name" value="PROTEIN, PUTATIVE (DUF819)-RELATED"/>
    <property type="match status" value="1"/>
</dbReference>
<organism evidence="2 3">
    <name type="scientific">Guptibacillus hwajinpoensis</name>
    <dbReference type="NCBI Taxonomy" id="208199"/>
    <lineage>
        <taxon>Bacteria</taxon>
        <taxon>Bacillati</taxon>
        <taxon>Bacillota</taxon>
        <taxon>Bacilli</taxon>
        <taxon>Bacillales</taxon>
        <taxon>Guptibacillaceae</taxon>
        <taxon>Guptibacillus</taxon>
    </lineage>
</organism>
<reference evidence="2 3" key="1">
    <citation type="submission" date="2019-04" db="EMBL/GenBank/DDBJ databases">
        <title>Genome sequence of Bacillus hwajinpoensis strain Y2.</title>
        <authorList>
            <person name="Fair J.L."/>
            <person name="Maclea K.S."/>
        </authorList>
    </citation>
    <scope>NUCLEOTIDE SEQUENCE [LARGE SCALE GENOMIC DNA]</scope>
    <source>
        <strain evidence="2 3">Y2</strain>
    </source>
</reference>
<dbReference type="AlphaFoldDB" id="A0A4U1MBU9"/>
<feature type="transmembrane region" description="Helical" evidence="1">
    <location>
        <begin position="230"/>
        <end position="248"/>
    </location>
</feature>
<feature type="transmembrane region" description="Helical" evidence="1">
    <location>
        <begin position="167"/>
        <end position="192"/>
    </location>
</feature>
<dbReference type="Proteomes" id="UP000310541">
    <property type="component" value="Unassembled WGS sequence"/>
</dbReference>
<feature type="transmembrane region" description="Helical" evidence="1">
    <location>
        <begin position="343"/>
        <end position="364"/>
    </location>
</feature>
<gene>
    <name evidence="2" type="ORF">FBF83_19060</name>
</gene>
<feature type="transmembrane region" description="Helical" evidence="1">
    <location>
        <begin position="48"/>
        <end position="68"/>
    </location>
</feature>
<feature type="transmembrane region" description="Helical" evidence="1">
    <location>
        <begin position="376"/>
        <end position="397"/>
    </location>
</feature>
<accession>A0A4U1MBU9</accession>
<dbReference type="RefSeq" id="WP_136948721.1">
    <property type="nucleotide sequence ID" value="NZ_SWFM01000009.1"/>
</dbReference>
<keyword evidence="1" id="KW-1133">Transmembrane helix</keyword>
<comment type="caution">
    <text evidence="2">The sequence shown here is derived from an EMBL/GenBank/DDBJ whole genome shotgun (WGS) entry which is preliminary data.</text>
</comment>
<protein>
    <submittedName>
        <fullName evidence="2">DUF819 family protein</fullName>
    </submittedName>
</protein>
<dbReference type="InterPro" id="IPR008537">
    <property type="entry name" value="DUF819"/>
</dbReference>
<dbReference type="OrthoDB" id="653763at2"/>
<name>A0A4U1MBU9_9BACL</name>
<keyword evidence="1" id="KW-0812">Transmembrane</keyword>
<feature type="transmembrane region" description="Helical" evidence="1">
    <location>
        <begin position="292"/>
        <end position="312"/>
    </location>
</feature>
<feature type="transmembrane region" description="Helical" evidence="1">
    <location>
        <begin position="20"/>
        <end position="36"/>
    </location>
</feature>
<feature type="transmembrane region" description="Helical" evidence="1">
    <location>
        <begin position="260"/>
        <end position="280"/>
    </location>
</feature>
<feature type="transmembrane region" description="Helical" evidence="1">
    <location>
        <begin position="74"/>
        <end position="94"/>
    </location>
</feature>
<feature type="transmembrane region" description="Helical" evidence="1">
    <location>
        <begin position="318"/>
        <end position="336"/>
    </location>
</feature>
<dbReference type="EMBL" id="SWFM01000009">
    <property type="protein sequence ID" value="TKD67480.1"/>
    <property type="molecule type" value="Genomic_DNA"/>
</dbReference>
<dbReference type="Pfam" id="PF05684">
    <property type="entry name" value="DUF819"/>
    <property type="match status" value="1"/>
</dbReference>
<keyword evidence="1" id="KW-0472">Membrane</keyword>